<feature type="transmembrane region" description="Helical" evidence="8">
    <location>
        <begin position="31"/>
        <end position="51"/>
    </location>
</feature>
<dbReference type="PANTHER" id="PTHR43528:SF3">
    <property type="entry name" value="CITRATE-PROTON SYMPORTER"/>
    <property type="match status" value="1"/>
</dbReference>
<dbReference type="SUPFAM" id="SSF103473">
    <property type="entry name" value="MFS general substrate transporter"/>
    <property type="match status" value="1"/>
</dbReference>
<evidence type="ECO:0000256" key="3">
    <source>
        <dbReference type="ARBA" id="ARBA00022475"/>
    </source>
</evidence>
<dbReference type="PROSITE" id="PS00216">
    <property type="entry name" value="SUGAR_TRANSPORT_1"/>
    <property type="match status" value="1"/>
</dbReference>
<accession>A0A5E5PAJ8</accession>
<evidence type="ECO:0000256" key="2">
    <source>
        <dbReference type="ARBA" id="ARBA00022448"/>
    </source>
</evidence>
<feature type="transmembrane region" description="Helical" evidence="8">
    <location>
        <begin position="381"/>
        <end position="406"/>
    </location>
</feature>
<dbReference type="FunFam" id="1.20.1250.20:FF:000001">
    <property type="entry name" value="Dicarboxylate MFS transporter"/>
    <property type="match status" value="1"/>
</dbReference>
<feature type="transmembrane region" description="Helical" evidence="8">
    <location>
        <begin position="347"/>
        <end position="369"/>
    </location>
</feature>
<comment type="subcellular location">
    <subcellularLocation>
        <location evidence="1">Cell membrane</location>
        <topology evidence="1">Multi-pass membrane protein</topology>
    </subcellularLocation>
</comment>
<evidence type="ECO:0000259" key="9">
    <source>
        <dbReference type="PROSITE" id="PS50850"/>
    </source>
</evidence>
<protein>
    <submittedName>
        <fullName evidence="10">Major facilitator transporter</fullName>
    </submittedName>
</protein>
<feature type="transmembrane region" description="Helical" evidence="8">
    <location>
        <begin position="252"/>
        <end position="270"/>
    </location>
</feature>
<feature type="transmembrane region" description="Helical" evidence="8">
    <location>
        <begin position="412"/>
        <end position="430"/>
    </location>
</feature>
<dbReference type="EMBL" id="CABPSX010000012">
    <property type="protein sequence ID" value="VVG73607.1"/>
    <property type="molecule type" value="Genomic_DNA"/>
</dbReference>
<dbReference type="Gene3D" id="1.20.1250.20">
    <property type="entry name" value="MFS general substrate transporter like domains"/>
    <property type="match status" value="1"/>
</dbReference>
<feature type="transmembrane region" description="Helical" evidence="8">
    <location>
        <begin position="132"/>
        <end position="157"/>
    </location>
</feature>
<dbReference type="GO" id="GO:0015293">
    <property type="term" value="F:symporter activity"/>
    <property type="evidence" value="ECO:0007669"/>
    <property type="project" value="UniProtKB-KW"/>
</dbReference>
<dbReference type="InterPro" id="IPR051084">
    <property type="entry name" value="H+-coupled_symporters"/>
</dbReference>
<dbReference type="RefSeq" id="WP_094068970.1">
    <property type="nucleotide sequence ID" value="NZ_CABPSX010000012.1"/>
</dbReference>
<feature type="transmembrane region" description="Helical" evidence="8">
    <location>
        <begin position="169"/>
        <end position="190"/>
    </location>
</feature>
<dbReference type="InterPro" id="IPR005829">
    <property type="entry name" value="Sugar_transporter_CS"/>
</dbReference>
<evidence type="ECO:0000313" key="10">
    <source>
        <dbReference type="EMBL" id="VVG73607.1"/>
    </source>
</evidence>
<keyword evidence="4 8" id="KW-0812">Transmembrane</keyword>
<dbReference type="AlphaFoldDB" id="A0A5E5PAJ8"/>
<dbReference type="Proteomes" id="UP000364291">
    <property type="component" value="Unassembled WGS sequence"/>
</dbReference>
<name>A0A5E5PAJ8_9BURK</name>
<evidence type="ECO:0000256" key="1">
    <source>
        <dbReference type="ARBA" id="ARBA00004651"/>
    </source>
</evidence>
<evidence type="ECO:0000256" key="6">
    <source>
        <dbReference type="ARBA" id="ARBA00022989"/>
    </source>
</evidence>
<keyword evidence="5" id="KW-0769">Symport</keyword>
<organism evidence="10 11">
    <name type="scientific">Pandoraea apista</name>
    <dbReference type="NCBI Taxonomy" id="93218"/>
    <lineage>
        <taxon>Bacteria</taxon>
        <taxon>Pseudomonadati</taxon>
        <taxon>Pseudomonadota</taxon>
        <taxon>Betaproteobacteria</taxon>
        <taxon>Burkholderiales</taxon>
        <taxon>Burkholderiaceae</taxon>
        <taxon>Pandoraea</taxon>
    </lineage>
</organism>
<evidence type="ECO:0000256" key="4">
    <source>
        <dbReference type="ARBA" id="ARBA00022692"/>
    </source>
</evidence>
<evidence type="ECO:0000256" key="5">
    <source>
        <dbReference type="ARBA" id="ARBA00022847"/>
    </source>
</evidence>
<keyword evidence="3" id="KW-1003">Cell membrane</keyword>
<dbReference type="InterPro" id="IPR020846">
    <property type="entry name" value="MFS_dom"/>
</dbReference>
<feature type="transmembrane region" description="Helical" evidence="8">
    <location>
        <begin position="71"/>
        <end position="93"/>
    </location>
</feature>
<dbReference type="InterPro" id="IPR005828">
    <property type="entry name" value="MFS_sugar_transport-like"/>
</dbReference>
<dbReference type="Pfam" id="PF00083">
    <property type="entry name" value="Sugar_tr"/>
    <property type="match status" value="2"/>
</dbReference>
<dbReference type="PANTHER" id="PTHR43528">
    <property type="entry name" value="ALPHA-KETOGLUTARATE PERMEASE"/>
    <property type="match status" value="1"/>
</dbReference>
<reference evidence="10 11" key="1">
    <citation type="submission" date="2019-08" db="EMBL/GenBank/DDBJ databases">
        <authorList>
            <person name="Peeters C."/>
        </authorList>
    </citation>
    <scope>NUCLEOTIDE SEQUENCE [LARGE SCALE GENOMIC DNA]</scope>
    <source>
        <strain evidence="10 11">LMG 18089</strain>
    </source>
</reference>
<gene>
    <name evidence="10" type="ORF">PAP18089_04616</name>
</gene>
<feature type="transmembrane region" description="Helical" evidence="8">
    <location>
        <begin position="202"/>
        <end position="221"/>
    </location>
</feature>
<feature type="domain" description="Major facilitator superfamily (MFS) profile" evidence="9">
    <location>
        <begin position="30"/>
        <end position="433"/>
    </location>
</feature>
<dbReference type="PROSITE" id="PS50850">
    <property type="entry name" value="MFS"/>
    <property type="match status" value="1"/>
</dbReference>
<sequence length="441" mass="46376">MTTRTDTTAAQAAQATPGTASARPASLTKKIIAITVGNGLEFFDFAIYTYFATVLGKLFFPAASPFTQLLLSLATFGVGFVVRPLGGIVIGSYADRCGRKAAMTLTLWLMAAGSAVFVVVPTYAQIGMAAPLLLIVGRLVQGFAVGGEVGASTSMLLEYANANNRGLFASWQLFSQAFSTLLGSLVGLVLTASLSHDQLLAWGWRVPFLIGLALIPLGTYIRKHLDETHDVEPSRRGARSPVAQVLGEHRRALVLGILMTAGATSSNYISLHYLTNYGVGVLKLSLSSGLWASFVAGGLQMGLAAVAGIASDRWGRKPVVTIARVILLVSIVPAFAWLTAAPDTGRLLVVAAVLTIPTVFISVTTVTMITEVFPRHIRATGLAIVYGVGVSVFGGFAQFIATWLIAATGSKLAPAGYVIVISLISLVAALKSREMSRVTLD</sequence>
<dbReference type="GO" id="GO:0005886">
    <property type="term" value="C:plasma membrane"/>
    <property type="evidence" value="ECO:0007669"/>
    <property type="project" value="UniProtKB-SubCell"/>
</dbReference>
<feature type="transmembrane region" description="Helical" evidence="8">
    <location>
        <begin position="105"/>
        <end position="126"/>
    </location>
</feature>
<evidence type="ECO:0000256" key="8">
    <source>
        <dbReference type="SAM" id="Phobius"/>
    </source>
</evidence>
<feature type="transmembrane region" description="Helical" evidence="8">
    <location>
        <begin position="322"/>
        <end position="341"/>
    </location>
</feature>
<evidence type="ECO:0000256" key="7">
    <source>
        <dbReference type="ARBA" id="ARBA00023136"/>
    </source>
</evidence>
<keyword evidence="2" id="KW-0813">Transport</keyword>
<dbReference type="OrthoDB" id="6766492at2"/>
<evidence type="ECO:0000313" key="11">
    <source>
        <dbReference type="Proteomes" id="UP000364291"/>
    </source>
</evidence>
<keyword evidence="6 8" id="KW-1133">Transmembrane helix</keyword>
<proteinExistence type="predicted"/>
<keyword evidence="7 8" id="KW-0472">Membrane</keyword>
<dbReference type="InterPro" id="IPR036259">
    <property type="entry name" value="MFS_trans_sf"/>
</dbReference>
<feature type="transmembrane region" description="Helical" evidence="8">
    <location>
        <begin position="290"/>
        <end position="310"/>
    </location>
</feature>